<protein>
    <submittedName>
        <fullName evidence="1">Uncharacterized protein</fullName>
    </submittedName>
</protein>
<evidence type="ECO:0000313" key="1">
    <source>
        <dbReference type="EnsemblMetazoa" id="AATE007584-PA.1"/>
    </source>
</evidence>
<proteinExistence type="predicted"/>
<organism evidence="1">
    <name type="scientific">Anopheles atroparvus</name>
    <name type="common">European mosquito</name>
    <dbReference type="NCBI Taxonomy" id="41427"/>
    <lineage>
        <taxon>Eukaryota</taxon>
        <taxon>Metazoa</taxon>
        <taxon>Ecdysozoa</taxon>
        <taxon>Arthropoda</taxon>
        <taxon>Hexapoda</taxon>
        <taxon>Insecta</taxon>
        <taxon>Pterygota</taxon>
        <taxon>Neoptera</taxon>
        <taxon>Endopterygota</taxon>
        <taxon>Diptera</taxon>
        <taxon>Nematocera</taxon>
        <taxon>Culicoidea</taxon>
        <taxon>Culicidae</taxon>
        <taxon>Anophelinae</taxon>
        <taxon>Anopheles</taxon>
    </lineage>
</organism>
<reference evidence="1" key="1">
    <citation type="submission" date="2022-08" db="UniProtKB">
        <authorList>
            <consortium name="EnsemblMetazoa"/>
        </authorList>
    </citation>
    <scope>IDENTIFICATION</scope>
    <source>
        <strain evidence="1">EBRO</strain>
    </source>
</reference>
<dbReference type="EnsemblMetazoa" id="AATE007584-RA">
    <property type="protein sequence ID" value="AATE007584-PA.1"/>
    <property type="gene ID" value="AATE007584"/>
</dbReference>
<name>A0A182IXV4_ANOAO</name>
<accession>A0A182IXV4</accession>
<dbReference type="VEuPathDB" id="VectorBase:AATE007584"/>
<dbReference type="AlphaFoldDB" id="A0A182IXV4"/>
<sequence length="299" mass="31349">MSVELGLQGTYLGSAKDRYLPQLPAPLEAASSSYNNLSTRTIWQPIVAAPMDPSGRSTSVANINSIHCVRCFVEAHLKRVRGRERCAVAVGGSVQLELARRLKAVRGRGGGPGGRLLGRSRGVVVMVVLRNGSDRGRRLVVVVGRSRGRSGGRSRVLVLAEAGVVPARVVLAVVVVAAAAIVLLGRGGIRLLRLVVGLRGRLWRGCGGYRQMVSGGLEAAKADGRGRNISISHGQFREIIHPAVDLTHSCRQLGAILLRVGGAELAVAGLVPLLAEDGGGLRVAVVPAVVLGGRGHQQR</sequence>